<accession>A0A9P3F2P4</accession>
<dbReference type="RefSeq" id="XP_043125960.1">
    <property type="nucleotide sequence ID" value="XM_043270025.1"/>
</dbReference>
<keyword evidence="3" id="KW-1185">Reference proteome</keyword>
<gene>
    <name evidence="2" type="ORF">Aspvir_006835</name>
</gene>
<organism evidence="2 3">
    <name type="scientific">Aspergillus viridinutans</name>
    <dbReference type="NCBI Taxonomy" id="75553"/>
    <lineage>
        <taxon>Eukaryota</taxon>
        <taxon>Fungi</taxon>
        <taxon>Dikarya</taxon>
        <taxon>Ascomycota</taxon>
        <taxon>Pezizomycotina</taxon>
        <taxon>Eurotiomycetes</taxon>
        <taxon>Eurotiomycetidae</taxon>
        <taxon>Eurotiales</taxon>
        <taxon>Aspergillaceae</taxon>
        <taxon>Aspergillus</taxon>
        <taxon>Aspergillus subgen. Fumigati</taxon>
    </lineage>
</organism>
<protein>
    <submittedName>
        <fullName evidence="2">Uncharacterized protein</fullName>
    </submittedName>
</protein>
<comment type="caution">
    <text evidence="2">The sequence shown here is derived from an EMBL/GenBank/DDBJ whole genome shotgun (WGS) entry which is preliminary data.</text>
</comment>
<sequence>MAHEEHNINWNILAANLFHRSSSYPAADTVSNLYFQFKPTQGQEIDSFIESFVRTLEKHTQDERHNYPDRYSPFTPDELVLNDHVAEQIRPLAHRWCKAYNWPLNDKIQKTEGLCRHVNSESFACGCSLPYHERKGADFQRPYPHNAYYHFVVKNTEVLYNLQVLNALLVLGEMDTVLRLCATPDNNLQKSMFVPSCPYRSPDLGWDQVFEGALNIYLLLNILYCFPELWDPASRQARNKKRTDEYRATRMYRQTVKIWTHDGSETKSPATLTGNFSAWRAISATRYTSRAVETGLSLPSCARNWKGTAGGRSPRQNKSRRSPYTTNLSSTANCLSRSSWLAGSGEPPAASIRPKGRSTWRGLKRIFGRQGCRRSWYCRSRPAQTTAAFGPLLADFGPLQYAGAGTGHRDRLGEPGARGAGRHGVESGGLFGLDAHESGEFDRRR</sequence>
<evidence type="ECO:0000256" key="1">
    <source>
        <dbReference type="SAM" id="MobiDB-lite"/>
    </source>
</evidence>
<evidence type="ECO:0000313" key="2">
    <source>
        <dbReference type="EMBL" id="GIK02774.1"/>
    </source>
</evidence>
<reference evidence="2 3" key="1">
    <citation type="submission" date="2021-02" db="EMBL/GenBank/DDBJ databases">
        <title>Pan-genome distribution and transcriptional activeness of fungal secondary metabolism genes in Aspergillus section Fumigati.</title>
        <authorList>
            <person name="Takahashi H."/>
            <person name="Umemura M."/>
            <person name="Ninomiya A."/>
            <person name="Kusuya Y."/>
            <person name="Urayama S."/>
            <person name="Shimizu M."/>
            <person name="Watanabe A."/>
            <person name="Kamei K."/>
            <person name="Yaguchi T."/>
            <person name="Hagiwara D."/>
        </authorList>
    </citation>
    <scope>NUCLEOTIDE SEQUENCE [LARGE SCALE GENOMIC DNA]</scope>
    <source>
        <strain evidence="2 3">IFM 47045</strain>
    </source>
</reference>
<name>A0A9P3F2P4_ASPVI</name>
<proteinExistence type="predicted"/>
<feature type="region of interest" description="Disordered" evidence="1">
    <location>
        <begin position="411"/>
        <end position="445"/>
    </location>
</feature>
<feature type="compositionally biased region" description="Basic and acidic residues" evidence="1">
    <location>
        <begin position="434"/>
        <end position="445"/>
    </location>
</feature>
<dbReference type="AlphaFoldDB" id="A0A9P3F2P4"/>
<evidence type="ECO:0000313" key="3">
    <source>
        <dbReference type="Proteomes" id="UP000710440"/>
    </source>
</evidence>
<dbReference type="GeneID" id="66934817"/>
<feature type="region of interest" description="Disordered" evidence="1">
    <location>
        <begin position="306"/>
        <end position="330"/>
    </location>
</feature>
<dbReference type="EMBL" id="BOPL01000004">
    <property type="protein sequence ID" value="GIK02774.1"/>
    <property type="molecule type" value="Genomic_DNA"/>
</dbReference>
<dbReference type="OrthoDB" id="3204049at2759"/>
<dbReference type="Proteomes" id="UP000710440">
    <property type="component" value="Unassembled WGS sequence"/>
</dbReference>